<dbReference type="EMBL" id="VFOF01000001">
    <property type="protein sequence ID" value="TQL17770.1"/>
    <property type="molecule type" value="Genomic_DNA"/>
</dbReference>
<evidence type="ECO:0000259" key="3">
    <source>
        <dbReference type="Pfam" id="PF24793"/>
    </source>
</evidence>
<name>A0A542W2F9_ZYMMB</name>
<dbReference type="PANTHER" id="PTHR43772:SF2">
    <property type="entry name" value="PUTATIVE (AFU_ORTHOLOGUE AFUA_2G04480)-RELATED"/>
    <property type="match status" value="1"/>
</dbReference>
<dbReference type="SUPFAM" id="SSF75005">
    <property type="entry name" value="Arabinanase/levansucrase/invertase"/>
    <property type="match status" value="1"/>
</dbReference>
<dbReference type="Gene3D" id="2.115.10.20">
    <property type="entry name" value="Glycosyl hydrolase domain, family 43"/>
    <property type="match status" value="1"/>
</dbReference>
<evidence type="ECO:0000313" key="4">
    <source>
        <dbReference type="EMBL" id="TQL17770.1"/>
    </source>
</evidence>
<evidence type="ECO:0000256" key="2">
    <source>
        <dbReference type="ARBA" id="ARBA00023277"/>
    </source>
</evidence>
<dbReference type="RefSeq" id="WP_141920156.1">
    <property type="nucleotide sequence ID" value="NZ_VFOF01000001.1"/>
</dbReference>
<dbReference type="Pfam" id="PF24793">
    <property type="entry name" value="GINT1_N"/>
    <property type="match status" value="1"/>
</dbReference>
<keyword evidence="1" id="KW-0624">Polysaccharide degradation</keyword>
<gene>
    <name evidence="4" type="ORF">FBY58_1373</name>
</gene>
<keyword evidence="1" id="KW-0858">Xylan degradation</keyword>
<protein>
    <recommendedName>
        <fullName evidence="3">Glucosamine inositolphosphorylceramide transferase 1 N-terminal domain-containing protein</fullName>
    </recommendedName>
</protein>
<dbReference type="InterPro" id="IPR052176">
    <property type="entry name" value="Glycosyl_Hydrlase_43_Enz"/>
</dbReference>
<sequence length="296" mass="33527">MGIRKDLWKTFLVRQPVADILQFGKITGEIIDITRNLDFYCFLADPFGIEKNGLFYIFAEYYDYRTRKGIIECQCFDKNLKLLSRKTVLSEAWHLSYPYVFEDNNEIYMLPEASRNGKLTLYRAVSFPDQWEKISDIDLGGDVAIDATPVFYNGLWLLFYMSANGKSQKKQELHAAYADQITGKWTLYKNNPVIEGAGHSRPGGTPVIVPNGLTLPVQDCTSTYGLAIRPLLFDNLNPDLITCSVGEQIEIPPSLAPYVEGMHTLSAVGDMTIIDAKKTDLSVKGVWLQIIREFKK</sequence>
<comment type="caution">
    <text evidence="4">The sequence shown here is derived from an EMBL/GenBank/DDBJ whole genome shotgun (WGS) entry which is preliminary data.</text>
</comment>
<dbReference type="GO" id="GO:0045493">
    <property type="term" value="P:xylan catabolic process"/>
    <property type="evidence" value="ECO:0007669"/>
    <property type="project" value="UniProtKB-KW"/>
</dbReference>
<keyword evidence="2" id="KW-0119">Carbohydrate metabolism</keyword>
<dbReference type="PANTHER" id="PTHR43772">
    <property type="entry name" value="ENDO-1,4-BETA-XYLANASE"/>
    <property type="match status" value="1"/>
</dbReference>
<proteinExistence type="predicted"/>
<accession>A0A542W2F9</accession>
<dbReference type="AlphaFoldDB" id="A0A542W2F9"/>
<evidence type="ECO:0000313" key="5">
    <source>
        <dbReference type="Proteomes" id="UP000316887"/>
    </source>
</evidence>
<dbReference type="InterPro" id="IPR056442">
    <property type="entry name" value="GINT1_N"/>
</dbReference>
<reference evidence="4 5" key="1">
    <citation type="submission" date="2019-06" db="EMBL/GenBank/DDBJ databases">
        <title>Genome sequencing of Zymomonas mobilis strains for genetic engineering and biofuel applications.</title>
        <authorList>
            <person name="Teravest M."/>
        </authorList>
    </citation>
    <scope>NUCLEOTIDE SEQUENCE [LARGE SCALE GENOMIC DNA]</scope>
    <source>
        <strain evidence="4 5">AN0101</strain>
    </source>
</reference>
<organism evidence="4 5">
    <name type="scientific">Zymomonas mobilis</name>
    <dbReference type="NCBI Taxonomy" id="542"/>
    <lineage>
        <taxon>Bacteria</taxon>
        <taxon>Pseudomonadati</taxon>
        <taxon>Pseudomonadota</taxon>
        <taxon>Alphaproteobacteria</taxon>
        <taxon>Sphingomonadales</taxon>
        <taxon>Zymomonadaceae</taxon>
        <taxon>Zymomonas</taxon>
    </lineage>
</organism>
<evidence type="ECO:0000256" key="1">
    <source>
        <dbReference type="ARBA" id="ARBA00022651"/>
    </source>
</evidence>
<feature type="domain" description="Glucosamine inositolphosphorylceramide transferase 1 N-terminal" evidence="3">
    <location>
        <begin position="41"/>
        <end position="236"/>
    </location>
</feature>
<dbReference type="OrthoDB" id="3771157at2"/>
<dbReference type="InterPro" id="IPR023296">
    <property type="entry name" value="Glyco_hydro_beta-prop_sf"/>
</dbReference>
<dbReference type="Proteomes" id="UP000316887">
    <property type="component" value="Unassembled WGS sequence"/>
</dbReference>